<evidence type="ECO:0000256" key="7">
    <source>
        <dbReference type="ARBA" id="ARBA00022679"/>
    </source>
</evidence>
<dbReference type="Proteomes" id="UP001250181">
    <property type="component" value="Unassembled WGS sequence"/>
</dbReference>
<dbReference type="PANTHER" id="PTHR21098:SF12">
    <property type="entry name" value="RIBOFLAVIN SYNTHASE"/>
    <property type="match status" value="1"/>
</dbReference>
<evidence type="ECO:0000256" key="10">
    <source>
        <dbReference type="PROSITE-ProRule" id="PRU00524"/>
    </source>
</evidence>
<dbReference type="EMBL" id="JAWCTQ010000051">
    <property type="protein sequence ID" value="MDT9685946.1"/>
    <property type="molecule type" value="Genomic_DNA"/>
</dbReference>
<keyword evidence="6" id="KW-0686">Riboflavin biosynthesis</keyword>
<keyword evidence="7 12" id="KW-0808">Transferase</keyword>
<dbReference type="GO" id="GO:0004746">
    <property type="term" value="F:riboflavin synthase activity"/>
    <property type="evidence" value="ECO:0007669"/>
    <property type="project" value="UniProtKB-EC"/>
</dbReference>
<dbReference type="PIRSF" id="PIRSF000498">
    <property type="entry name" value="Riboflavin_syn_A"/>
    <property type="match status" value="1"/>
</dbReference>
<evidence type="ECO:0000256" key="9">
    <source>
        <dbReference type="NCBIfam" id="TIGR00187"/>
    </source>
</evidence>
<dbReference type="NCBIfam" id="NF009566">
    <property type="entry name" value="PRK13020.1"/>
    <property type="match status" value="1"/>
</dbReference>
<evidence type="ECO:0000256" key="2">
    <source>
        <dbReference type="ARBA" id="ARBA00002803"/>
    </source>
</evidence>
<evidence type="ECO:0000256" key="3">
    <source>
        <dbReference type="ARBA" id="ARBA00004887"/>
    </source>
</evidence>
<comment type="function">
    <text evidence="2">Catalyzes the dismutation of two molecules of 6,7-dimethyl-8-ribityllumazine, resulting in the formation of riboflavin and 5-amino-6-(D-ribitylamino)uracil.</text>
</comment>
<name>A0ABU3QTM6_9ACTN</name>
<evidence type="ECO:0000256" key="1">
    <source>
        <dbReference type="ARBA" id="ARBA00000968"/>
    </source>
</evidence>
<dbReference type="NCBIfam" id="TIGR00187">
    <property type="entry name" value="ribE"/>
    <property type="match status" value="1"/>
</dbReference>
<dbReference type="InterPro" id="IPR026017">
    <property type="entry name" value="Lumazine-bd_dom"/>
</dbReference>
<dbReference type="PANTHER" id="PTHR21098">
    <property type="entry name" value="RIBOFLAVIN SYNTHASE ALPHA CHAIN"/>
    <property type="match status" value="1"/>
</dbReference>
<evidence type="ECO:0000256" key="5">
    <source>
        <dbReference type="ARBA" id="ARBA00013950"/>
    </source>
</evidence>
<evidence type="ECO:0000256" key="4">
    <source>
        <dbReference type="ARBA" id="ARBA00012827"/>
    </source>
</evidence>
<accession>A0ABU3QTM6</accession>
<keyword evidence="8" id="KW-0677">Repeat</keyword>
<feature type="domain" description="Lumazine-binding" evidence="11">
    <location>
        <begin position="1"/>
        <end position="96"/>
    </location>
</feature>
<protein>
    <recommendedName>
        <fullName evidence="5 9">Riboflavin synthase</fullName>
        <ecNumber evidence="4 9">2.5.1.9</ecNumber>
    </recommendedName>
</protein>
<proteinExistence type="predicted"/>
<dbReference type="InterPro" id="IPR017938">
    <property type="entry name" value="Riboflavin_synthase-like_b-brl"/>
</dbReference>
<reference evidence="12 13" key="1">
    <citation type="submission" date="2023-09" db="EMBL/GenBank/DDBJ databases">
        <title>Streptomyces sp. nov.: A antagonism against Alternaria gaisen Producing Streptochlin, Isolated from Tamarix root soil.</title>
        <authorList>
            <person name="Chen Y."/>
        </authorList>
    </citation>
    <scope>NUCLEOTIDE SEQUENCE [LARGE SCALE GENOMIC DNA]</scope>
    <source>
        <strain evidence="12 13">TRM76323</strain>
    </source>
</reference>
<comment type="pathway">
    <text evidence="3">Cofactor biosynthesis; riboflavin biosynthesis; riboflavin from 2-hydroxy-3-oxobutyl phosphate and 5-amino-6-(D-ribitylamino)uracil: step 2/2.</text>
</comment>
<evidence type="ECO:0000256" key="8">
    <source>
        <dbReference type="ARBA" id="ARBA00022737"/>
    </source>
</evidence>
<dbReference type="NCBIfam" id="NF006767">
    <property type="entry name" value="PRK09289.1"/>
    <property type="match status" value="1"/>
</dbReference>
<dbReference type="RefSeq" id="WP_315880983.1">
    <property type="nucleotide sequence ID" value="NZ_JAWCTQ010000051.1"/>
</dbReference>
<keyword evidence="13" id="KW-1185">Reference proteome</keyword>
<dbReference type="CDD" id="cd00402">
    <property type="entry name" value="Riboflavin_synthase_like"/>
    <property type="match status" value="1"/>
</dbReference>
<feature type="repeat" description="Lumazine-binding" evidence="10">
    <location>
        <begin position="1"/>
        <end position="96"/>
    </location>
</feature>
<feature type="domain" description="Lumazine-binding" evidence="11">
    <location>
        <begin position="97"/>
        <end position="193"/>
    </location>
</feature>
<dbReference type="InterPro" id="IPR023366">
    <property type="entry name" value="ATP_synth_asu-like_sf"/>
</dbReference>
<sequence length="200" mass="21129">MFTGIVEELGEVTAVETLGDASRFRVRGPVVTRGAKHGDSIAVNGVCLTVVEHEGDEFTADVMAETLKRSSLGALTAGSRVNLERPVPADGRFGGHVVQGHVDGTGTVVERTPSEHWEVVRISLPAELARYVVEKGSITVDGVSLTVVEAGADHFTVSLIPTTLALTTLGHKQPGDPVNLEVDVIAKYVERLLGTRGAAR</sequence>
<feature type="repeat" description="Lumazine-binding" evidence="10">
    <location>
        <begin position="97"/>
        <end position="193"/>
    </location>
</feature>
<evidence type="ECO:0000256" key="6">
    <source>
        <dbReference type="ARBA" id="ARBA00022619"/>
    </source>
</evidence>
<gene>
    <name evidence="12" type="ORF">RND61_28325</name>
</gene>
<dbReference type="InterPro" id="IPR001783">
    <property type="entry name" value="Lumazine-bd"/>
</dbReference>
<dbReference type="EC" id="2.5.1.9" evidence="4 9"/>
<evidence type="ECO:0000313" key="13">
    <source>
        <dbReference type="Proteomes" id="UP001250181"/>
    </source>
</evidence>
<evidence type="ECO:0000259" key="11">
    <source>
        <dbReference type="PROSITE" id="PS51177"/>
    </source>
</evidence>
<dbReference type="PROSITE" id="PS51177">
    <property type="entry name" value="LUMAZINE_BIND"/>
    <property type="match status" value="2"/>
</dbReference>
<dbReference type="SUPFAM" id="SSF63380">
    <property type="entry name" value="Riboflavin synthase domain-like"/>
    <property type="match status" value="2"/>
</dbReference>
<evidence type="ECO:0000313" key="12">
    <source>
        <dbReference type="EMBL" id="MDT9685946.1"/>
    </source>
</evidence>
<comment type="caution">
    <text evidence="12">The sequence shown here is derived from an EMBL/GenBank/DDBJ whole genome shotgun (WGS) entry which is preliminary data.</text>
</comment>
<organism evidence="12 13">
    <name type="scientific">Streptomyces tamarix</name>
    <dbReference type="NCBI Taxonomy" id="3078565"/>
    <lineage>
        <taxon>Bacteria</taxon>
        <taxon>Bacillati</taxon>
        <taxon>Actinomycetota</taxon>
        <taxon>Actinomycetes</taxon>
        <taxon>Kitasatosporales</taxon>
        <taxon>Streptomycetaceae</taxon>
        <taxon>Streptomyces</taxon>
    </lineage>
</organism>
<comment type="catalytic activity">
    <reaction evidence="1">
        <text>2 6,7-dimethyl-8-(1-D-ribityl)lumazine + H(+) = 5-amino-6-(D-ribitylamino)uracil + riboflavin</text>
        <dbReference type="Rhea" id="RHEA:20772"/>
        <dbReference type="ChEBI" id="CHEBI:15378"/>
        <dbReference type="ChEBI" id="CHEBI:15934"/>
        <dbReference type="ChEBI" id="CHEBI:57986"/>
        <dbReference type="ChEBI" id="CHEBI:58201"/>
        <dbReference type="EC" id="2.5.1.9"/>
    </reaction>
</comment>
<dbReference type="Pfam" id="PF00677">
    <property type="entry name" value="Lum_binding"/>
    <property type="match status" value="2"/>
</dbReference>
<dbReference type="Gene3D" id="2.40.30.20">
    <property type="match status" value="2"/>
</dbReference>